<dbReference type="Proteomes" id="UP000193380">
    <property type="component" value="Unassembled WGS sequence"/>
</dbReference>
<dbReference type="AlphaFoldDB" id="A0A060Y4N5"/>
<dbReference type="PROSITE" id="PS50002">
    <property type="entry name" value="SH3"/>
    <property type="match status" value="1"/>
</dbReference>
<dbReference type="InterPro" id="IPR036028">
    <property type="entry name" value="SH3-like_dom_sf"/>
</dbReference>
<dbReference type="InterPro" id="IPR035532">
    <property type="entry name" value="DBS_SH3"/>
</dbReference>
<dbReference type="EMBL" id="FR906416">
    <property type="protein sequence ID" value="CDQ84344.1"/>
    <property type="molecule type" value="Genomic_DNA"/>
</dbReference>
<evidence type="ECO:0000313" key="6">
    <source>
        <dbReference type="Proteomes" id="UP000193380"/>
    </source>
</evidence>
<dbReference type="InterPro" id="IPR001452">
    <property type="entry name" value="SH3_domain"/>
</dbReference>
<gene>
    <name evidence="5" type="ORF">GSONMT00004129001</name>
</gene>
<reference evidence="5" key="1">
    <citation type="journal article" date="2014" name="Nat. Commun.">
        <title>The rainbow trout genome provides novel insights into evolution after whole-genome duplication in vertebrates.</title>
        <authorList>
            <person name="Berthelot C."/>
            <person name="Brunet F."/>
            <person name="Chalopin D."/>
            <person name="Juanchich A."/>
            <person name="Bernard M."/>
            <person name="Noel B."/>
            <person name="Bento P."/>
            <person name="Da Silva C."/>
            <person name="Labadie K."/>
            <person name="Alberti A."/>
            <person name="Aury J.M."/>
            <person name="Louis A."/>
            <person name="Dehais P."/>
            <person name="Bardou P."/>
            <person name="Montfort J."/>
            <person name="Klopp C."/>
            <person name="Cabau C."/>
            <person name="Gaspin C."/>
            <person name="Thorgaard G.H."/>
            <person name="Boussaha M."/>
            <person name="Quillet E."/>
            <person name="Guyomard R."/>
            <person name="Galiana D."/>
            <person name="Bobe J."/>
            <person name="Volff J.N."/>
            <person name="Genet C."/>
            <person name="Wincker P."/>
            <person name="Jaillon O."/>
            <person name="Roest Crollius H."/>
            <person name="Guiguen Y."/>
        </authorList>
    </citation>
    <scope>NUCLEOTIDE SEQUENCE [LARGE SCALE GENOMIC DNA]</scope>
</reference>
<protein>
    <recommendedName>
        <fullName evidence="4">SH3 domain-containing protein</fullName>
    </recommendedName>
</protein>
<reference evidence="5" key="2">
    <citation type="submission" date="2014-03" db="EMBL/GenBank/DDBJ databases">
        <authorList>
            <person name="Genoscope - CEA"/>
        </authorList>
    </citation>
    <scope>NUCLEOTIDE SEQUENCE</scope>
</reference>
<sequence length="169" mass="18026">MKVKKGEPSSPDANSSPITKGWTKGSLSLDANEENDGYSSTEEPLTSDPEDEGGKKLCAGKYTVVSDYEKCSTQDLSVKSGETVQLIKEGEDGQWFVKNLKTKQEGWVAAANLYTLIGESTSCQSLTSSGTTSSPSRYNYVCMCVCVCVCVCISPTPSPLTSLCVCTCV</sequence>
<dbReference type="STRING" id="8022.A0A060Y4N5"/>
<accession>A0A060Y4N5</accession>
<evidence type="ECO:0000256" key="2">
    <source>
        <dbReference type="PROSITE-ProRule" id="PRU00192"/>
    </source>
</evidence>
<feature type="region of interest" description="Disordered" evidence="3">
    <location>
        <begin position="1"/>
        <end position="54"/>
    </location>
</feature>
<dbReference type="Pfam" id="PF00018">
    <property type="entry name" value="SH3_1"/>
    <property type="match status" value="1"/>
</dbReference>
<evidence type="ECO:0000256" key="3">
    <source>
        <dbReference type="SAM" id="MobiDB-lite"/>
    </source>
</evidence>
<dbReference type="SMART" id="SM00326">
    <property type="entry name" value="SH3"/>
    <property type="match status" value="1"/>
</dbReference>
<feature type="domain" description="SH3" evidence="4">
    <location>
        <begin position="57"/>
        <end position="118"/>
    </location>
</feature>
<evidence type="ECO:0000313" key="5">
    <source>
        <dbReference type="EMBL" id="CDQ84344.1"/>
    </source>
</evidence>
<keyword evidence="1 2" id="KW-0728">SH3 domain</keyword>
<organism evidence="5 6">
    <name type="scientific">Oncorhynchus mykiss</name>
    <name type="common">Rainbow trout</name>
    <name type="synonym">Salmo gairdneri</name>
    <dbReference type="NCBI Taxonomy" id="8022"/>
    <lineage>
        <taxon>Eukaryota</taxon>
        <taxon>Metazoa</taxon>
        <taxon>Chordata</taxon>
        <taxon>Craniata</taxon>
        <taxon>Vertebrata</taxon>
        <taxon>Euteleostomi</taxon>
        <taxon>Actinopterygii</taxon>
        <taxon>Neopterygii</taxon>
        <taxon>Teleostei</taxon>
        <taxon>Protacanthopterygii</taxon>
        <taxon>Salmoniformes</taxon>
        <taxon>Salmonidae</taxon>
        <taxon>Salmoninae</taxon>
        <taxon>Oncorhynchus</taxon>
    </lineage>
</organism>
<evidence type="ECO:0000259" key="4">
    <source>
        <dbReference type="PROSITE" id="PS50002"/>
    </source>
</evidence>
<name>A0A060Y4N5_ONCMY</name>
<dbReference type="Gene3D" id="2.30.30.40">
    <property type="entry name" value="SH3 Domains"/>
    <property type="match status" value="1"/>
</dbReference>
<proteinExistence type="predicted"/>
<dbReference type="PaxDb" id="8022-A0A060Y4N5"/>
<dbReference type="CDD" id="cd11857">
    <property type="entry name" value="SH3_DBS"/>
    <property type="match status" value="1"/>
</dbReference>
<evidence type="ECO:0000256" key="1">
    <source>
        <dbReference type="ARBA" id="ARBA00022443"/>
    </source>
</evidence>
<dbReference type="SUPFAM" id="SSF50044">
    <property type="entry name" value="SH3-domain"/>
    <property type="match status" value="1"/>
</dbReference>